<gene>
    <name evidence="8" type="ORF">I573_00822</name>
</gene>
<dbReference type="SUPFAM" id="SSF63411">
    <property type="entry name" value="LuxS/MPP-like metallohydrolase"/>
    <property type="match status" value="2"/>
</dbReference>
<dbReference type="Proteomes" id="UP000015961">
    <property type="component" value="Unassembled WGS sequence"/>
</dbReference>
<evidence type="ECO:0000256" key="5">
    <source>
        <dbReference type="ARBA" id="ARBA00023049"/>
    </source>
</evidence>
<organism evidence="8 9">
    <name type="scientific">Enterococcus sulfureus ATCC 49903</name>
    <dbReference type="NCBI Taxonomy" id="1140003"/>
    <lineage>
        <taxon>Bacteria</taxon>
        <taxon>Bacillati</taxon>
        <taxon>Bacillota</taxon>
        <taxon>Bacilli</taxon>
        <taxon>Lactobacillales</taxon>
        <taxon>Enterococcaceae</taxon>
        <taxon>Enterococcus</taxon>
    </lineage>
</organism>
<keyword evidence="4" id="KW-0862">Zinc</keyword>
<dbReference type="GO" id="GO:0046872">
    <property type="term" value="F:metal ion binding"/>
    <property type="evidence" value="ECO:0007669"/>
    <property type="project" value="InterPro"/>
</dbReference>
<protein>
    <submittedName>
        <fullName evidence="8">M16 family peptidase</fullName>
    </submittedName>
</protein>
<keyword evidence="5" id="KW-0482">Metalloprotease</keyword>
<dbReference type="STRING" id="1140003.OMY_01768"/>
<dbReference type="EMBL" id="ASWO01000003">
    <property type="protein sequence ID" value="EOT86069.1"/>
    <property type="molecule type" value="Genomic_DNA"/>
</dbReference>
<evidence type="ECO:0000256" key="4">
    <source>
        <dbReference type="ARBA" id="ARBA00022833"/>
    </source>
</evidence>
<keyword evidence="2" id="KW-0645">Protease</keyword>
<feature type="domain" description="Peptidase M16 C-terminal" evidence="7">
    <location>
        <begin position="181"/>
        <end position="364"/>
    </location>
</feature>
<dbReference type="OrthoDB" id="9811314at2"/>
<accession>S0NXJ4</accession>
<evidence type="ECO:0000259" key="6">
    <source>
        <dbReference type="Pfam" id="PF00675"/>
    </source>
</evidence>
<name>S0NXJ4_9ENTE</name>
<comment type="similarity">
    <text evidence="1">Belongs to the peptidase M16 family.</text>
</comment>
<dbReference type="InterPro" id="IPR050626">
    <property type="entry name" value="Peptidase_M16"/>
</dbReference>
<dbReference type="RefSeq" id="WP_016186205.1">
    <property type="nucleotide sequence ID" value="NZ_ASWO01000003.1"/>
</dbReference>
<evidence type="ECO:0000256" key="3">
    <source>
        <dbReference type="ARBA" id="ARBA00022801"/>
    </source>
</evidence>
<evidence type="ECO:0000313" key="8">
    <source>
        <dbReference type="EMBL" id="EOT86069.1"/>
    </source>
</evidence>
<dbReference type="PANTHER" id="PTHR43690:SF17">
    <property type="entry name" value="PROTEIN YHJJ"/>
    <property type="match status" value="1"/>
</dbReference>
<dbReference type="eggNOG" id="COG0612">
    <property type="taxonomic scope" value="Bacteria"/>
</dbReference>
<dbReference type="Gene3D" id="3.30.830.10">
    <property type="entry name" value="Metalloenzyme, LuxS/M16 peptidase-like"/>
    <property type="match status" value="2"/>
</dbReference>
<keyword evidence="9" id="KW-1185">Reference proteome</keyword>
<dbReference type="AlphaFoldDB" id="S0NXJ4"/>
<evidence type="ECO:0000256" key="2">
    <source>
        <dbReference type="ARBA" id="ARBA00022670"/>
    </source>
</evidence>
<reference evidence="8 9" key="1">
    <citation type="submission" date="2013-03" db="EMBL/GenBank/DDBJ databases">
        <title>The Genome Sequence of Enterococcus sulfureus ATCC_49903 (PacBio/Illumina hybrid assembly).</title>
        <authorList>
            <consortium name="The Broad Institute Genomics Platform"/>
            <consortium name="The Broad Institute Genome Sequencing Center for Infectious Disease"/>
            <person name="Earl A."/>
            <person name="Russ C."/>
            <person name="Gilmore M."/>
            <person name="Surin D."/>
            <person name="Walker B."/>
            <person name="Young S."/>
            <person name="Zeng Q."/>
            <person name="Gargeya S."/>
            <person name="Fitzgerald M."/>
            <person name="Haas B."/>
            <person name="Abouelleil A."/>
            <person name="Allen A.W."/>
            <person name="Alvarado L."/>
            <person name="Arachchi H.M."/>
            <person name="Berlin A.M."/>
            <person name="Chapman S.B."/>
            <person name="Gainer-Dewar J."/>
            <person name="Goldberg J."/>
            <person name="Griggs A."/>
            <person name="Gujja S."/>
            <person name="Hansen M."/>
            <person name="Howarth C."/>
            <person name="Imamovic A."/>
            <person name="Ireland A."/>
            <person name="Larimer J."/>
            <person name="McCowan C."/>
            <person name="Murphy C."/>
            <person name="Pearson M."/>
            <person name="Poon T.W."/>
            <person name="Priest M."/>
            <person name="Roberts A."/>
            <person name="Saif S."/>
            <person name="Shea T."/>
            <person name="Sisk P."/>
            <person name="Sykes S."/>
            <person name="Wortman J."/>
            <person name="Nusbaum C."/>
            <person name="Birren B."/>
        </authorList>
    </citation>
    <scope>NUCLEOTIDE SEQUENCE [LARGE SCALE GENOMIC DNA]</scope>
    <source>
        <strain evidence="8 9">ATCC 49903</strain>
    </source>
</reference>
<evidence type="ECO:0000256" key="1">
    <source>
        <dbReference type="ARBA" id="ARBA00007261"/>
    </source>
</evidence>
<dbReference type="PATRIC" id="fig|1140003.3.peg.1706"/>
<dbReference type="GO" id="GO:0008237">
    <property type="term" value="F:metallopeptidase activity"/>
    <property type="evidence" value="ECO:0007669"/>
    <property type="project" value="UniProtKB-KW"/>
</dbReference>
<dbReference type="InterPro" id="IPR011765">
    <property type="entry name" value="Pept_M16_N"/>
</dbReference>
<dbReference type="GO" id="GO:0006508">
    <property type="term" value="P:proteolysis"/>
    <property type="evidence" value="ECO:0007669"/>
    <property type="project" value="UniProtKB-KW"/>
</dbReference>
<dbReference type="NCBIfam" id="NF047421">
    <property type="entry name" value="YfmH_fam"/>
    <property type="match status" value="1"/>
</dbReference>
<feature type="domain" description="Peptidase M16 N-terminal" evidence="6">
    <location>
        <begin position="62"/>
        <end position="149"/>
    </location>
</feature>
<sequence length="438" mass="50268">MEKIEYKQINETLYKEILDNGLKIFLLPKPGFHKTYGLFSTNYGSIDNTFGHTDETIQHVPDGIAHFLEHKLFEKEDGDVFHVFGEQGASANAFTSFTRTSYLFSASNRVKENLTTLLDFVQEPYFTKETVEKEKGIIGQEIQMYEDDANWRQFFGIIGNLFPNHPVHIDIAGTVASIAEITAEDLYLCYNTFYHPSNMTLFVVGDFEPNELLDMIEQNQAKKSFEPIRPIVRELPNETYEDITPYAQLEMPVTRTKSVVGIKGLLHHLPEEEMEKVKFRLSLQLLFQLLLGNTSDNYLELYQKGIIDDTFGFELTIDRGFYFADFSSDTDQADEFEHAIKQILLTFDTSEAINEESLALLKKKMLGKFFQSLNSLEFIANQFTQDLYDTVTLFDIPEVIQSVELADVLKAGHSFIQEEAFSRFDVIPQLNKGNEDSL</sequence>
<evidence type="ECO:0000259" key="7">
    <source>
        <dbReference type="Pfam" id="PF05193"/>
    </source>
</evidence>
<dbReference type="PANTHER" id="PTHR43690">
    <property type="entry name" value="NARDILYSIN"/>
    <property type="match status" value="1"/>
</dbReference>
<dbReference type="Pfam" id="PF05193">
    <property type="entry name" value="Peptidase_M16_C"/>
    <property type="match status" value="1"/>
</dbReference>
<dbReference type="InterPro" id="IPR007863">
    <property type="entry name" value="Peptidase_M16_C"/>
</dbReference>
<dbReference type="InterPro" id="IPR011249">
    <property type="entry name" value="Metalloenz_LuxS/M16"/>
</dbReference>
<dbReference type="MEROPS" id="M16.A20"/>
<proteinExistence type="inferred from homology"/>
<comment type="caution">
    <text evidence="8">The sequence shown here is derived from an EMBL/GenBank/DDBJ whole genome shotgun (WGS) entry which is preliminary data.</text>
</comment>
<evidence type="ECO:0000313" key="9">
    <source>
        <dbReference type="Proteomes" id="UP000015961"/>
    </source>
</evidence>
<keyword evidence="3" id="KW-0378">Hydrolase</keyword>
<dbReference type="Pfam" id="PF00675">
    <property type="entry name" value="Peptidase_M16"/>
    <property type="match status" value="1"/>
</dbReference>